<evidence type="ECO:0000256" key="1">
    <source>
        <dbReference type="SAM" id="SignalP"/>
    </source>
</evidence>
<proteinExistence type="predicted"/>
<feature type="chain" id="PRO_5043664043" evidence="1">
    <location>
        <begin position="23"/>
        <end position="88"/>
    </location>
</feature>
<feature type="signal peptide" evidence="1">
    <location>
        <begin position="1"/>
        <end position="22"/>
    </location>
</feature>
<keyword evidence="3" id="KW-1185">Reference proteome</keyword>
<dbReference type="Proteomes" id="UP000827092">
    <property type="component" value="Unassembled WGS sequence"/>
</dbReference>
<dbReference type="EMBL" id="JAFNEN010000138">
    <property type="protein sequence ID" value="KAG8192584.1"/>
    <property type="molecule type" value="Genomic_DNA"/>
</dbReference>
<evidence type="ECO:0000313" key="2">
    <source>
        <dbReference type="EMBL" id="KAG8192584.1"/>
    </source>
</evidence>
<organism evidence="2 3">
    <name type="scientific">Oedothorax gibbosus</name>
    <dbReference type="NCBI Taxonomy" id="931172"/>
    <lineage>
        <taxon>Eukaryota</taxon>
        <taxon>Metazoa</taxon>
        <taxon>Ecdysozoa</taxon>
        <taxon>Arthropoda</taxon>
        <taxon>Chelicerata</taxon>
        <taxon>Arachnida</taxon>
        <taxon>Araneae</taxon>
        <taxon>Araneomorphae</taxon>
        <taxon>Entelegynae</taxon>
        <taxon>Araneoidea</taxon>
        <taxon>Linyphiidae</taxon>
        <taxon>Erigoninae</taxon>
        <taxon>Oedothorax</taxon>
    </lineage>
</organism>
<keyword evidence="1" id="KW-0732">Signal</keyword>
<name>A0AAV6V7A2_9ARAC</name>
<comment type="caution">
    <text evidence="2">The sequence shown here is derived from an EMBL/GenBank/DDBJ whole genome shotgun (WGS) entry which is preliminary data.</text>
</comment>
<dbReference type="AlphaFoldDB" id="A0AAV6V7A2"/>
<reference evidence="2 3" key="1">
    <citation type="journal article" date="2022" name="Nat. Ecol. Evol.">
        <title>A masculinizing supergene underlies an exaggerated male reproductive morph in a spider.</title>
        <authorList>
            <person name="Hendrickx F."/>
            <person name="De Corte Z."/>
            <person name="Sonet G."/>
            <person name="Van Belleghem S.M."/>
            <person name="Kostlbacher S."/>
            <person name="Vangestel C."/>
        </authorList>
    </citation>
    <scope>NUCLEOTIDE SEQUENCE [LARGE SCALE GENOMIC DNA]</scope>
    <source>
        <strain evidence="2">W744_W776</strain>
    </source>
</reference>
<evidence type="ECO:0000313" key="3">
    <source>
        <dbReference type="Proteomes" id="UP000827092"/>
    </source>
</evidence>
<sequence>MNTPSNILLIITILCTLGLNSAQMFFGYDCKDDPGECFEYCQKQGMVGGVCNTFESTISKCKCSEYKLSEKRRQELIKLIFRFPYKTQ</sequence>
<protein>
    <submittedName>
        <fullName evidence="2">Uncharacterized protein</fullName>
    </submittedName>
</protein>
<accession>A0AAV6V7A2</accession>
<gene>
    <name evidence="2" type="ORF">JTE90_015218</name>
</gene>